<gene>
    <name evidence="1" type="ORF">GSY63_04860</name>
</gene>
<dbReference type="EMBL" id="WWEO01000039">
    <property type="protein sequence ID" value="NCD68680.1"/>
    <property type="molecule type" value="Genomic_DNA"/>
</dbReference>
<dbReference type="Proteomes" id="UP000638732">
    <property type="component" value="Unassembled WGS sequence"/>
</dbReference>
<comment type="caution">
    <text evidence="1">The sequence shown here is derived from an EMBL/GenBank/DDBJ whole genome shotgun (WGS) entry which is preliminary data.</text>
</comment>
<keyword evidence="2" id="KW-1185">Reference proteome</keyword>
<evidence type="ECO:0008006" key="3">
    <source>
        <dbReference type="Google" id="ProtNLM"/>
    </source>
</evidence>
<dbReference type="InterPro" id="IPR039261">
    <property type="entry name" value="FNR_nucleotide-bd"/>
</dbReference>
<proteinExistence type="predicted"/>
<accession>A0A966DRN8</accession>
<name>A0A966DRN8_9SPHI</name>
<dbReference type="RefSeq" id="WP_166584703.1">
    <property type="nucleotide sequence ID" value="NZ_WWEO01000039.1"/>
</dbReference>
<dbReference type="Gene3D" id="2.40.30.10">
    <property type="entry name" value="Translation factors"/>
    <property type="match status" value="1"/>
</dbReference>
<organism evidence="1 2">
    <name type="scientific">Mucilaginibacter agri</name>
    <dbReference type="NCBI Taxonomy" id="2695265"/>
    <lineage>
        <taxon>Bacteria</taxon>
        <taxon>Pseudomonadati</taxon>
        <taxon>Bacteroidota</taxon>
        <taxon>Sphingobacteriia</taxon>
        <taxon>Sphingobacteriales</taxon>
        <taxon>Sphingobacteriaceae</taxon>
        <taxon>Mucilaginibacter</taxon>
    </lineage>
</organism>
<protein>
    <recommendedName>
        <fullName evidence="3">FAD-binding FR-type domain-containing protein</fullName>
    </recommendedName>
</protein>
<dbReference type="AlphaFoldDB" id="A0A966DRN8"/>
<evidence type="ECO:0000313" key="1">
    <source>
        <dbReference type="EMBL" id="NCD68680.1"/>
    </source>
</evidence>
<evidence type="ECO:0000313" key="2">
    <source>
        <dbReference type="Proteomes" id="UP000638732"/>
    </source>
</evidence>
<reference evidence="1" key="1">
    <citation type="submission" date="2020-01" db="EMBL/GenBank/DDBJ databases">
        <authorList>
            <person name="Seo Y.L."/>
        </authorList>
    </citation>
    <scope>NUCLEOTIDE SEQUENCE</scope>
    <source>
        <strain evidence="1">R11</strain>
    </source>
</reference>
<reference evidence="1" key="2">
    <citation type="submission" date="2020-10" db="EMBL/GenBank/DDBJ databases">
        <title>Mucilaginibacter sp. nov., isolated from soil.</title>
        <authorList>
            <person name="Jeon C.O."/>
        </authorList>
    </citation>
    <scope>NUCLEOTIDE SEQUENCE</scope>
    <source>
        <strain evidence="1">R11</strain>
    </source>
</reference>
<sequence length="238" mass="26629">METSTLDRIKSKAARLIEGRLLHAGTVLEVRQWEPSTLIEIDLHLPETDMAHWSENIPYIKFKVAALTYRDYTPSGWDAETSTCTIFVDAAHNGPGSLWARGVQKGATISYLKVGETRHYPIGTASVIGLGDESSLGHMLALQQTVIPTGRFSGAIVIGNEGHRRLFGEYFRSPLQALARNDTYGHHSLNQWLISQQYSLDNTIFYLAGNNIMVDQLRKLLRQQGYHSGQIKAQGFWS</sequence>
<dbReference type="SUPFAM" id="SSF52343">
    <property type="entry name" value="Ferredoxin reductase-like, C-terminal NADP-linked domain"/>
    <property type="match status" value="1"/>
</dbReference>